<keyword evidence="6" id="KW-0269">Exonuclease</keyword>
<dbReference type="GO" id="GO:0002107">
    <property type="term" value="P:generation of mature 3'-end of 5S rRNA generated by RNA polymerase III"/>
    <property type="evidence" value="ECO:0007669"/>
    <property type="project" value="EnsemblFungi"/>
</dbReference>
<gene>
    <name evidence="10" type="primary">KNAG0K00230</name>
    <name evidence="10" type="ordered locus">KNAG_0K00230</name>
</gene>
<dbReference type="AlphaFoldDB" id="J7SAQ9"/>
<keyword evidence="7" id="KW-0539">Nucleus</keyword>
<evidence type="ECO:0000313" key="10">
    <source>
        <dbReference type="EMBL" id="CCK72391.1"/>
    </source>
</evidence>
<dbReference type="GO" id="GO:0000467">
    <property type="term" value="P:exonucleolytic trimming to generate mature 3'-end of 5.8S rRNA from tricistronic rRNA transcript (SSU-rRNA, 5.8S rRNA, LSU-rRNA)"/>
    <property type="evidence" value="ECO:0007669"/>
    <property type="project" value="EnsemblFungi"/>
</dbReference>
<dbReference type="GO" id="GO:0005634">
    <property type="term" value="C:nucleus"/>
    <property type="evidence" value="ECO:0007669"/>
    <property type="project" value="UniProtKB-SubCell"/>
</dbReference>
<reference evidence="11" key="2">
    <citation type="submission" date="2012-08" db="EMBL/GenBank/DDBJ databases">
        <title>Genome sequence of Kazachstania naganishii.</title>
        <authorList>
            <person name="Gordon J.L."/>
            <person name="Armisen D."/>
            <person name="Proux-Wera E."/>
            <person name="OhEigeartaigh S.S."/>
            <person name="Byrne K.P."/>
            <person name="Wolfe K.H."/>
        </authorList>
    </citation>
    <scope>NUCLEOTIDE SEQUENCE [LARGE SCALE GENOMIC DNA]</scope>
    <source>
        <strain evidence="11">ATCC MYA-139 / BCRC 22969 / CBS 8797 / CCRC 22969 / KCTC 17520 / NBRC 10181 / NCYC 3082</strain>
    </source>
</reference>
<dbReference type="HOGENOM" id="CLU_008679_2_1_1"/>
<evidence type="ECO:0000256" key="3">
    <source>
        <dbReference type="ARBA" id="ARBA00022552"/>
    </source>
</evidence>
<dbReference type="GeneID" id="34528158"/>
<evidence type="ECO:0000256" key="8">
    <source>
        <dbReference type="SAM" id="MobiDB-lite"/>
    </source>
</evidence>
<organism evidence="10 11">
    <name type="scientific">Huiozyma naganishii (strain ATCC MYA-139 / BCRC 22969 / CBS 8797 / KCTC 17520 / NBRC 10181 / NCYC 3082 / Yp74L-3)</name>
    <name type="common">Yeast</name>
    <name type="synonym">Kazachstania naganishii</name>
    <dbReference type="NCBI Taxonomy" id="1071383"/>
    <lineage>
        <taxon>Eukaryota</taxon>
        <taxon>Fungi</taxon>
        <taxon>Dikarya</taxon>
        <taxon>Ascomycota</taxon>
        <taxon>Saccharomycotina</taxon>
        <taxon>Saccharomycetes</taxon>
        <taxon>Saccharomycetales</taxon>
        <taxon>Saccharomycetaceae</taxon>
        <taxon>Huiozyma</taxon>
    </lineage>
</organism>
<dbReference type="SUPFAM" id="SSF53098">
    <property type="entry name" value="Ribonuclease H-like"/>
    <property type="match status" value="1"/>
</dbReference>
<dbReference type="FunFam" id="3.30.420.10:FF:000019">
    <property type="entry name" value="RNA exonuclease NEF-sp"/>
    <property type="match status" value="1"/>
</dbReference>
<dbReference type="GO" id="GO:0003676">
    <property type="term" value="F:nucleic acid binding"/>
    <property type="evidence" value="ECO:0007669"/>
    <property type="project" value="InterPro"/>
</dbReference>
<keyword evidence="3" id="KW-0698">rRNA processing</keyword>
<evidence type="ECO:0000259" key="9">
    <source>
        <dbReference type="SMART" id="SM00479"/>
    </source>
</evidence>
<evidence type="ECO:0000313" key="11">
    <source>
        <dbReference type="Proteomes" id="UP000006310"/>
    </source>
</evidence>
<dbReference type="InterPro" id="IPR012337">
    <property type="entry name" value="RNaseH-like_sf"/>
</dbReference>
<evidence type="ECO:0000256" key="7">
    <source>
        <dbReference type="ARBA" id="ARBA00023242"/>
    </source>
</evidence>
<comment type="similarity">
    <text evidence="2">Belongs to the REXO1/REXO3 family.</text>
</comment>
<reference evidence="10 11" key="1">
    <citation type="journal article" date="2011" name="Proc. Natl. Acad. Sci. U.S.A.">
        <title>Evolutionary erosion of yeast sex chromosomes by mating-type switching accidents.</title>
        <authorList>
            <person name="Gordon J.L."/>
            <person name="Armisen D."/>
            <person name="Proux-Wera E."/>
            <person name="Oheigeartaigh S.S."/>
            <person name="Byrne K.P."/>
            <person name="Wolfe K.H."/>
        </authorList>
    </citation>
    <scope>NUCLEOTIDE SEQUENCE [LARGE SCALE GENOMIC DNA]</scope>
    <source>
        <strain evidence="11">ATCC MYA-139 / BCRC 22969 / CBS 8797 / CCRC 22969 / KCTC 17520 / NBRC 10181 / NCYC 3082</strain>
    </source>
</reference>
<dbReference type="GO" id="GO:0042780">
    <property type="term" value="P:tRNA 3'-end processing"/>
    <property type="evidence" value="ECO:0007669"/>
    <property type="project" value="EnsemblFungi"/>
</dbReference>
<dbReference type="PANTHER" id="PTHR12801">
    <property type="entry name" value="RNA EXONUCLEASE REXO1 / RECO3 FAMILY MEMBER-RELATED"/>
    <property type="match status" value="1"/>
</dbReference>
<feature type="domain" description="Exonuclease" evidence="9">
    <location>
        <begin position="298"/>
        <end position="458"/>
    </location>
</feature>
<sequence>MNTRVERLSISESDPAVRKEIAAALGSSSSLGTSVSLSEQSKRRRSSVASAILASGNVKSGKDNTSNGKVAKRKRSKRGNQGPLSLKIAPRFLQHEVKRESNVAKSTNTISIKFLRDFVQYLYRGKQLNVPLWIDVEGRNNLNKLVVLFMPGLEPLDFHLSKGADFDTNGTRMNEASHFTLGDDDGANNEMLSKYENFPVLCPGSKMSLFSAYNAFLNVPLTKNEKTTLIDELSRKKIDITDLFATLDQLVEQDYPIHPSTVGVTEENKAGLVKSQSDLDVQWVNTEYPPTGATGESHIYGLDCEMCMASTGLVVTRVSLVDFQLNVIYDELVKPDIPIIDYLTKYSGITKEMLDPVTRTLSDVQEELLKLVNANDVLVGHSLQSDFNVLHLRHPRIVDTAIIFDHKAGPPFRPSLRYLAQEYLHSDIQSAGGNGHNPIEDARTAIQLLKLKISKGLAFGSSVDTENLFRRLGRLSSKRTLLVNDSVATTTSQSMSNWVSSIRCNSDKEIMDHIVEELSNFDIFVGRLRDLEFSRGYAVPSLLSKREVPDDPQLIISTFMEKLRSLYEKLPSNSMILLLSGAGDTKDWTAICDELNKIDAKEDKMKKRLELGPRIEEALLKARDGVGSIIVKGE</sequence>
<comment type="subcellular location">
    <subcellularLocation>
        <location evidence="1">Nucleus</location>
    </subcellularLocation>
</comment>
<dbReference type="OrthoDB" id="206335at2759"/>
<name>J7SAQ9_HUIN7</name>
<protein>
    <recommendedName>
        <fullName evidence="9">Exonuclease domain-containing protein</fullName>
    </recommendedName>
</protein>
<dbReference type="RefSeq" id="XP_022466636.1">
    <property type="nucleotide sequence ID" value="XM_022610328.1"/>
</dbReference>
<evidence type="ECO:0000256" key="2">
    <source>
        <dbReference type="ARBA" id="ARBA00006357"/>
    </source>
</evidence>
<keyword evidence="4" id="KW-0540">Nuclease</keyword>
<dbReference type="PANTHER" id="PTHR12801:SF115">
    <property type="entry name" value="FI18136P1-RELATED"/>
    <property type="match status" value="1"/>
</dbReference>
<dbReference type="InterPro" id="IPR013520">
    <property type="entry name" value="Ribonucl_H"/>
</dbReference>
<evidence type="ECO:0000256" key="4">
    <source>
        <dbReference type="ARBA" id="ARBA00022722"/>
    </source>
</evidence>
<dbReference type="eggNOG" id="KOG2248">
    <property type="taxonomic scope" value="Eukaryota"/>
</dbReference>
<dbReference type="CDD" id="cd06145">
    <property type="entry name" value="REX1_like"/>
    <property type="match status" value="1"/>
</dbReference>
<dbReference type="KEGG" id="kng:KNAG_0K00230"/>
<dbReference type="STRING" id="1071383.J7SAQ9"/>
<accession>J7SAQ9</accession>
<proteinExistence type="inferred from homology"/>
<evidence type="ECO:0000256" key="1">
    <source>
        <dbReference type="ARBA" id="ARBA00004123"/>
    </source>
</evidence>
<dbReference type="GO" id="GO:0034476">
    <property type="term" value="P:U5 snRNA 3'-end processing"/>
    <property type="evidence" value="ECO:0007669"/>
    <property type="project" value="EnsemblFungi"/>
</dbReference>
<dbReference type="SMART" id="SM00479">
    <property type="entry name" value="EXOIII"/>
    <property type="match status" value="1"/>
</dbReference>
<dbReference type="GO" id="GO:0000175">
    <property type="term" value="F:3'-5'-RNA exonuclease activity"/>
    <property type="evidence" value="ECO:0007669"/>
    <property type="project" value="EnsemblFungi"/>
</dbReference>
<dbReference type="InterPro" id="IPR047021">
    <property type="entry name" value="REXO1/3/4-like"/>
</dbReference>
<dbReference type="OMA" id="HKAGPPF"/>
<dbReference type="InterPro" id="IPR036397">
    <property type="entry name" value="RNaseH_sf"/>
</dbReference>
<dbReference type="Proteomes" id="UP000006310">
    <property type="component" value="Chromosome 11"/>
</dbReference>
<dbReference type="InterPro" id="IPR034922">
    <property type="entry name" value="REX1-like_exo"/>
</dbReference>
<keyword evidence="11" id="KW-1185">Reference proteome</keyword>
<dbReference type="Pfam" id="PF00929">
    <property type="entry name" value="RNase_T"/>
    <property type="match status" value="1"/>
</dbReference>
<dbReference type="Gene3D" id="3.30.420.10">
    <property type="entry name" value="Ribonuclease H-like superfamily/Ribonuclease H"/>
    <property type="match status" value="1"/>
</dbReference>
<dbReference type="EMBL" id="HE978324">
    <property type="protein sequence ID" value="CCK72391.1"/>
    <property type="molecule type" value="Genomic_DNA"/>
</dbReference>
<evidence type="ECO:0000256" key="5">
    <source>
        <dbReference type="ARBA" id="ARBA00022801"/>
    </source>
</evidence>
<feature type="region of interest" description="Disordered" evidence="8">
    <location>
        <begin position="53"/>
        <end position="85"/>
    </location>
</feature>
<keyword evidence="5" id="KW-0378">Hydrolase</keyword>
<evidence type="ECO:0000256" key="6">
    <source>
        <dbReference type="ARBA" id="ARBA00022839"/>
    </source>
</evidence>